<gene>
    <name evidence="2" type="ORF">IMG5_176060</name>
</gene>
<sequence length="635" mass="76863">ILNFENNFKTLLIQKSKKHFYFFDKKMINEDSQKLKLQIKQGENQNLTTFQQYLKIKLEKEQNQNFLLSQKQINQTLNNLQQTQQIYETVQKDIQSCLQGKQQKLEIQYYQNQQPYFEKQTNEYQLVRPYTGLSNKEMEIIFQQNPIFTKNEQQKLNQFRISSSTINFYSEFKSQKKKRMEQQITAFVNKVVKQNALKKNSINIENEEKDIHKYIYLNHKKRIQSANLKQFEKSFSSKLGRIKSAQQKPSISYFKNKIKQANLNNESINNAQSLKQSNTDLFQKKQTFFGQMLLEAIRNKKKQQNKNGQNSEFQVKEIQIFQNFTYKSPFPLWLVRNKNYQNLKQTEEFDMNNKIISICKNEYKYKHFCFYLIQQINIQKRPFNRSQFEKDIICMFLQKLPFFKLMPYHMLELISSRLKYCFYNVGQYLCKQGDQGDCMFIIFKGQVEILINGFSINKFFYSGELVGRTALEEDKPRYIQNKKSKNKKIYYQRNADVRVKVPCHILTLNKMDYSQCLTVLQKKIKKKKLKNQNQREQFKMKKLIFQNSYQIYLFLGILVHKKQNVYVKKQRKIFGSKRMFIQGRKFYRQFLYSKKWTFNKSTQYCFRKKEQMANIICRNKLMGKSYLQKEVLMYY</sequence>
<name>G0R295_ICHMU</name>
<proteinExistence type="predicted"/>
<dbReference type="InterPro" id="IPR014710">
    <property type="entry name" value="RmlC-like_jellyroll"/>
</dbReference>
<dbReference type="Proteomes" id="UP000008983">
    <property type="component" value="Unassembled WGS sequence"/>
</dbReference>
<dbReference type="InterPro" id="IPR018488">
    <property type="entry name" value="cNMP-bd_CS"/>
</dbReference>
<dbReference type="SUPFAM" id="SSF51206">
    <property type="entry name" value="cAMP-binding domain-like"/>
    <property type="match status" value="1"/>
</dbReference>
<accession>G0R295</accession>
<dbReference type="PROSITE" id="PS50042">
    <property type="entry name" value="CNMP_BINDING_3"/>
    <property type="match status" value="1"/>
</dbReference>
<evidence type="ECO:0000313" key="2">
    <source>
        <dbReference type="EMBL" id="EGR28420.1"/>
    </source>
</evidence>
<feature type="non-terminal residue" evidence="2">
    <location>
        <position position="1"/>
    </location>
</feature>
<dbReference type="RefSeq" id="XP_004029656.1">
    <property type="nucleotide sequence ID" value="XM_004029608.1"/>
</dbReference>
<dbReference type="PANTHER" id="PTHR23011:SF28">
    <property type="entry name" value="CYCLIC NUCLEOTIDE-BINDING DOMAIN CONTAINING PROTEIN"/>
    <property type="match status" value="1"/>
</dbReference>
<dbReference type="InterPro" id="IPR018490">
    <property type="entry name" value="cNMP-bd_dom_sf"/>
</dbReference>
<dbReference type="OrthoDB" id="2021138at2759"/>
<dbReference type="EMBL" id="GL984247">
    <property type="protein sequence ID" value="EGR28420.1"/>
    <property type="molecule type" value="Genomic_DNA"/>
</dbReference>
<dbReference type="PANTHER" id="PTHR23011">
    <property type="entry name" value="CYCLIC NUCLEOTIDE-BINDING DOMAIN CONTAINING PROTEIN"/>
    <property type="match status" value="1"/>
</dbReference>
<organism evidence="2 3">
    <name type="scientific">Ichthyophthirius multifiliis</name>
    <name type="common">White spot disease agent</name>
    <name type="synonym">Ich</name>
    <dbReference type="NCBI Taxonomy" id="5932"/>
    <lineage>
        <taxon>Eukaryota</taxon>
        <taxon>Sar</taxon>
        <taxon>Alveolata</taxon>
        <taxon>Ciliophora</taxon>
        <taxon>Intramacronucleata</taxon>
        <taxon>Oligohymenophorea</taxon>
        <taxon>Hymenostomatida</taxon>
        <taxon>Ophryoglenina</taxon>
        <taxon>Ichthyophthirius</taxon>
    </lineage>
</organism>
<dbReference type="GeneID" id="14904493"/>
<feature type="domain" description="Cyclic nucleotide-binding" evidence="1">
    <location>
        <begin position="402"/>
        <end position="477"/>
    </location>
</feature>
<dbReference type="InterPro" id="IPR000595">
    <property type="entry name" value="cNMP-bd_dom"/>
</dbReference>
<dbReference type="SMART" id="SM00100">
    <property type="entry name" value="cNMP"/>
    <property type="match status" value="1"/>
</dbReference>
<evidence type="ECO:0000313" key="3">
    <source>
        <dbReference type="Proteomes" id="UP000008983"/>
    </source>
</evidence>
<dbReference type="Pfam" id="PF00027">
    <property type="entry name" value="cNMP_binding"/>
    <property type="match status" value="1"/>
</dbReference>
<reference evidence="2 3" key="1">
    <citation type="submission" date="2011-07" db="EMBL/GenBank/DDBJ databases">
        <authorList>
            <person name="Coyne R."/>
            <person name="Brami D."/>
            <person name="Johnson J."/>
            <person name="Hostetler J."/>
            <person name="Hannick L."/>
            <person name="Clark T."/>
            <person name="Cassidy-Hanley D."/>
            <person name="Inman J."/>
        </authorList>
    </citation>
    <scope>NUCLEOTIDE SEQUENCE [LARGE SCALE GENOMIC DNA]</scope>
    <source>
        <strain evidence="2 3">G5</strain>
    </source>
</reference>
<keyword evidence="3" id="KW-1185">Reference proteome</keyword>
<evidence type="ECO:0000259" key="1">
    <source>
        <dbReference type="PROSITE" id="PS50042"/>
    </source>
</evidence>
<dbReference type="OMA" id="ISICKME"/>
<dbReference type="eggNOG" id="ENOG502RT21">
    <property type="taxonomic scope" value="Eukaryota"/>
</dbReference>
<dbReference type="InParanoid" id="G0R295"/>
<dbReference type="Gene3D" id="2.60.120.10">
    <property type="entry name" value="Jelly Rolls"/>
    <property type="match status" value="1"/>
</dbReference>
<dbReference type="CDD" id="cd00038">
    <property type="entry name" value="CAP_ED"/>
    <property type="match status" value="1"/>
</dbReference>
<dbReference type="PROSITE" id="PS00888">
    <property type="entry name" value="CNMP_BINDING_1"/>
    <property type="match status" value="1"/>
</dbReference>
<protein>
    <recommendedName>
        <fullName evidence="1">Cyclic nucleotide-binding domain-containing protein</fullName>
    </recommendedName>
</protein>
<dbReference type="AlphaFoldDB" id="G0R295"/>